<proteinExistence type="predicted"/>
<keyword evidence="4" id="KW-1185">Reference proteome</keyword>
<accession>A0ABT3ZCZ5</accession>
<feature type="domain" description="Malonyl-CoA decarboxylase N-terminal" evidence="2">
    <location>
        <begin position="79"/>
        <end position="159"/>
    </location>
</feature>
<dbReference type="InterPro" id="IPR038917">
    <property type="entry name" value="Malonyl_CoA_deC"/>
</dbReference>
<feature type="domain" description="Malonyl-CoA decarboxylase C-terminal" evidence="1">
    <location>
        <begin position="162"/>
        <end position="402"/>
    </location>
</feature>
<dbReference type="InterPro" id="IPR042303">
    <property type="entry name" value="Malonyl_CoA_deC_C_sf"/>
</dbReference>
<reference evidence="3" key="1">
    <citation type="submission" date="2022-10" db="EMBL/GenBank/DDBJ databases">
        <title>Hoeflea sp. G2-23, isolated from marine algae.</title>
        <authorList>
            <person name="Kristyanto S."/>
            <person name="Kim J.M."/>
            <person name="Jeon C.O."/>
        </authorList>
    </citation>
    <scope>NUCLEOTIDE SEQUENCE</scope>
    <source>
        <strain evidence="3">G2-23</strain>
    </source>
</reference>
<evidence type="ECO:0000313" key="3">
    <source>
        <dbReference type="EMBL" id="MCY0149668.1"/>
    </source>
</evidence>
<dbReference type="Gene3D" id="3.40.630.150">
    <property type="entry name" value="Malonyl-CoA decarboxylase, catalytic domain"/>
    <property type="match status" value="1"/>
</dbReference>
<dbReference type="InterPro" id="IPR035372">
    <property type="entry name" value="MCD_N"/>
</dbReference>
<evidence type="ECO:0000259" key="2">
    <source>
        <dbReference type="Pfam" id="PF17408"/>
    </source>
</evidence>
<organism evidence="3 4">
    <name type="scientific">Hoeflea algicola</name>
    <dbReference type="NCBI Taxonomy" id="2983763"/>
    <lineage>
        <taxon>Bacteria</taxon>
        <taxon>Pseudomonadati</taxon>
        <taxon>Pseudomonadota</taxon>
        <taxon>Alphaproteobacteria</taxon>
        <taxon>Hyphomicrobiales</taxon>
        <taxon>Rhizobiaceae</taxon>
        <taxon>Hoeflea</taxon>
    </lineage>
</organism>
<dbReference type="InterPro" id="IPR038351">
    <property type="entry name" value="MCD_N_sf"/>
</dbReference>
<sequence length="445" mass="50073">MNRSGFFYDLLSTLFERQNIARVKGDGRSITSLCDDLIASASEVSGYNMGQQILSRFSELTQEDEIAFFEYLNEKMDIDIDRLQASTAAYQIDQSPENFANLLDAAEPKRQELLRRINRVPGTTGDLVKMRARLLKLLKDHPSFGRIDVDFQHLFGSWFNRGFLVPRRIHWQSPANILEKIIKYEAVHAINDWDDLRRRVEPPDRRCYAFFHPAMPDDPLIFVEVALVKGIPGSVQEILAENREILSPESADTAVFYSISNCQAGLRGVSFGNSLIKQVVEDLQAEVKSINTFVTLSPIPGLNRWLHQSVIDQPNTVVAAEDIEMAIESGELGGLKEQSQWLRRQAAHYLVNQKTRNGMPLDPVARFHLNNGAMLHDIHAGADLSPNGVRQSCGLMVNYLYDLKKVSQFHEGFAETHTVFTSREVKTLADAAAANSNGRKLKNGS</sequence>
<gene>
    <name evidence="3" type="ORF">OEG84_18625</name>
</gene>
<protein>
    <submittedName>
        <fullName evidence="3">Malonyl-CoA decarboxylase</fullName>
    </submittedName>
</protein>
<dbReference type="Pfam" id="PF05292">
    <property type="entry name" value="MCD"/>
    <property type="match status" value="1"/>
</dbReference>
<dbReference type="InterPro" id="IPR007956">
    <property type="entry name" value="Malonyl_CoA_deC_C"/>
</dbReference>
<evidence type="ECO:0000259" key="1">
    <source>
        <dbReference type="Pfam" id="PF05292"/>
    </source>
</evidence>
<dbReference type="RefSeq" id="WP_267655115.1">
    <property type="nucleotide sequence ID" value="NZ_JAOVZR010000001.1"/>
</dbReference>
<dbReference type="Pfam" id="PF17408">
    <property type="entry name" value="MCD_N"/>
    <property type="match status" value="1"/>
</dbReference>
<comment type="caution">
    <text evidence="3">The sequence shown here is derived from an EMBL/GenBank/DDBJ whole genome shotgun (WGS) entry which is preliminary data.</text>
</comment>
<dbReference type="Gene3D" id="1.20.140.90">
    <property type="entry name" value="Malonyl-CoA decarboxylase, oligemerization domain"/>
    <property type="match status" value="1"/>
</dbReference>
<name>A0ABT3ZCZ5_9HYPH</name>
<dbReference type="PANTHER" id="PTHR28641">
    <property type="match status" value="1"/>
</dbReference>
<evidence type="ECO:0000313" key="4">
    <source>
        <dbReference type="Proteomes" id="UP001073227"/>
    </source>
</evidence>
<dbReference type="Proteomes" id="UP001073227">
    <property type="component" value="Unassembled WGS sequence"/>
</dbReference>
<dbReference type="EMBL" id="JAOVZR010000001">
    <property type="protein sequence ID" value="MCY0149668.1"/>
    <property type="molecule type" value="Genomic_DNA"/>
</dbReference>
<dbReference type="PANTHER" id="PTHR28641:SF1">
    <property type="entry name" value="MALONYL-COA DECARBOXYLASE, MITOCHONDRIAL"/>
    <property type="match status" value="1"/>
</dbReference>